<keyword evidence="1" id="KW-0812">Transmembrane</keyword>
<dbReference type="EMBL" id="CP100595">
    <property type="protein sequence ID" value="UTJ05451.1"/>
    <property type="molecule type" value="Genomic_DNA"/>
</dbReference>
<name>A0ABY5E151_9BACT</name>
<keyword evidence="3" id="KW-1185">Reference proteome</keyword>
<accession>A0ABY5E151</accession>
<proteinExistence type="predicted"/>
<dbReference type="RefSeq" id="WP_254575632.1">
    <property type="nucleotide sequence ID" value="NZ_CP100595.1"/>
</dbReference>
<evidence type="ECO:0000313" key="2">
    <source>
        <dbReference type="EMBL" id="UTJ05451.1"/>
    </source>
</evidence>
<evidence type="ECO:0000313" key="3">
    <source>
        <dbReference type="Proteomes" id="UP001060012"/>
    </source>
</evidence>
<organism evidence="2 3">
    <name type="scientific">Arcobacter roscoffensis</name>
    <dbReference type="NCBI Taxonomy" id="2961520"/>
    <lineage>
        <taxon>Bacteria</taxon>
        <taxon>Pseudomonadati</taxon>
        <taxon>Campylobacterota</taxon>
        <taxon>Epsilonproteobacteria</taxon>
        <taxon>Campylobacterales</taxon>
        <taxon>Arcobacteraceae</taxon>
        <taxon>Arcobacter</taxon>
    </lineage>
</organism>
<dbReference type="Proteomes" id="UP001060012">
    <property type="component" value="Chromosome"/>
</dbReference>
<evidence type="ECO:0000256" key="1">
    <source>
        <dbReference type="SAM" id="Phobius"/>
    </source>
</evidence>
<feature type="transmembrane region" description="Helical" evidence="1">
    <location>
        <begin position="52"/>
        <end position="68"/>
    </location>
</feature>
<keyword evidence="1" id="KW-1133">Transmembrane helix</keyword>
<keyword evidence="1" id="KW-0472">Membrane</keyword>
<protein>
    <submittedName>
        <fullName evidence="2">Uncharacterized protein</fullName>
    </submittedName>
</protein>
<sequence>MKYNNLDSPIFLFTLIIVAVVLNLISSIYFLIIMLSGVLFMAFFVSLKNRRMYSLFFIVIAFLFIEINSGLKPLSLTLLSLFLYIFVTPHIKRTLSFSSINSYIYVILFYLGVLLLWSLSTPLDETILKAVIANIFIDLLFIGAFI</sequence>
<feature type="transmembrane region" description="Helical" evidence="1">
    <location>
        <begin position="103"/>
        <end position="120"/>
    </location>
</feature>
<feature type="transmembrane region" description="Helical" evidence="1">
    <location>
        <begin position="12"/>
        <end position="45"/>
    </location>
</feature>
<reference evidence="2" key="1">
    <citation type="submission" date="2022-07" db="EMBL/GenBank/DDBJ databases">
        <title>Arcobacter roscoffensis sp. nov., a marine bacterium isolated from coastal seawater collected from Roscoff, France.</title>
        <authorList>
            <person name="Pascual J."/>
            <person name="Lepeaux C."/>
            <person name="Methner A."/>
            <person name="Overmann J."/>
        </authorList>
    </citation>
    <scope>NUCLEOTIDE SEQUENCE</scope>
    <source>
        <strain evidence="2">ARW1-2F2</strain>
    </source>
</reference>
<feature type="transmembrane region" description="Helical" evidence="1">
    <location>
        <begin position="126"/>
        <end position="145"/>
    </location>
</feature>
<gene>
    <name evidence="2" type="ORF">NJU99_09240</name>
</gene>